<accession>A0A9P7DHS7</accession>
<dbReference type="EMBL" id="JABBWE010000031">
    <property type="protein sequence ID" value="KAG1793286.1"/>
    <property type="molecule type" value="Genomic_DNA"/>
</dbReference>
<dbReference type="AlphaFoldDB" id="A0A9P7DHS7"/>
<reference evidence="1" key="1">
    <citation type="journal article" date="2020" name="New Phytol.">
        <title>Comparative genomics reveals dynamic genome evolution in host specialist ectomycorrhizal fungi.</title>
        <authorList>
            <person name="Lofgren L.A."/>
            <person name="Nguyen N.H."/>
            <person name="Vilgalys R."/>
            <person name="Ruytinx J."/>
            <person name="Liao H.L."/>
            <person name="Branco S."/>
            <person name="Kuo A."/>
            <person name="LaButti K."/>
            <person name="Lipzen A."/>
            <person name="Andreopoulos W."/>
            <person name="Pangilinan J."/>
            <person name="Riley R."/>
            <person name="Hundley H."/>
            <person name="Na H."/>
            <person name="Barry K."/>
            <person name="Grigoriev I.V."/>
            <person name="Stajich J.E."/>
            <person name="Kennedy P.G."/>
        </authorList>
    </citation>
    <scope>NUCLEOTIDE SEQUENCE</scope>
    <source>
        <strain evidence="1">S12</strain>
    </source>
</reference>
<dbReference type="GeneID" id="64593946"/>
<dbReference type="OrthoDB" id="10625742at2759"/>
<keyword evidence="2" id="KW-1185">Reference proteome</keyword>
<organism evidence="1 2">
    <name type="scientific">Suillus plorans</name>
    <dbReference type="NCBI Taxonomy" id="116603"/>
    <lineage>
        <taxon>Eukaryota</taxon>
        <taxon>Fungi</taxon>
        <taxon>Dikarya</taxon>
        <taxon>Basidiomycota</taxon>
        <taxon>Agaricomycotina</taxon>
        <taxon>Agaricomycetes</taxon>
        <taxon>Agaricomycetidae</taxon>
        <taxon>Boletales</taxon>
        <taxon>Suillineae</taxon>
        <taxon>Suillaceae</taxon>
        <taxon>Suillus</taxon>
    </lineage>
</organism>
<dbReference type="RefSeq" id="XP_041159742.1">
    <property type="nucleotide sequence ID" value="XM_041300182.1"/>
</dbReference>
<dbReference type="Proteomes" id="UP000719766">
    <property type="component" value="Unassembled WGS sequence"/>
</dbReference>
<evidence type="ECO:0000313" key="2">
    <source>
        <dbReference type="Proteomes" id="UP000719766"/>
    </source>
</evidence>
<comment type="caution">
    <text evidence="1">The sequence shown here is derived from an EMBL/GenBank/DDBJ whole genome shotgun (WGS) entry which is preliminary data.</text>
</comment>
<sequence length="127" mass="14164">MKFQPTKPQYILDETELKRANNTIKSMSKGVEGAEADDADEGAWAKLCVCKRYNLDAYGDTNVKEDELEILPTDYLLVTAKTTSSIRLAFPHPSTAMCTEPPRAALLFPILSCGFGEQSRDRMVIFI</sequence>
<evidence type="ECO:0000313" key="1">
    <source>
        <dbReference type="EMBL" id="KAG1793286.1"/>
    </source>
</evidence>
<gene>
    <name evidence="1" type="ORF">HD556DRAFT_1308721</name>
</gene>
<protein>
    <submittedName>
        <fullName evidence="1">Uncharacterized protein</fullName>
    </submittedName>
</protein>
<proteinExistence type="predicted"/>
<name>A0A9P7DHS7_9AGAM</name>